<dbReference type="SMART" id="SM00421">
    <property type="entry name" value="HTH_LUXR"/>
    <property type="match status" value="1"/>
</dbReference>
<accession>A0ABR5VYC5</accession>
<dbReference type="InterPro" id="IPR003593">
    <property type="entry name" value="AAA+_ATPase"/>
</dbReference>
<dbReference type="EMBL" id="LOBP01000180">
    <property type="protein sequence ID" value="KYN82460.1"/>
    <property type="molecule type" value="Genomic_DNA"/>
</dbReference>
<dbReference type="InterPro" id="IPR036388">
    <property type="entry name" value="WH-like_DNA-bd_sf"/>
</dbReference>
<dbReference type="Pfam" id="PF00196">
    <property type="entry name" value="GerE"/>
    <property type="match status" value="1"/>
</dbReference>
<dbReference type="InterPro" id="IPR059106">
    <property type="entry name" value="WHD_MalT"/>
</dbReference>
<dbReference type="SUPFAM" id="SSF46894">
    <property type="entry name" value="C-terminal effector domain of the bipartite response regulators"/>
    <property type="match status" value="1"/>
</dbReference>
<protein>
    <recommendedName>
        <fullName evidence="5">HTH luxR-type domain-containing protein</fullName>
    </recommendedName>
</protein>
<name>A0ABR5VYC5_9VIBR</name>
<dbReference type="InterPro" id="IPR016032">
    <property type="entry name" value="Sig_transdc_resp-reg_C-effctor"/>
</dbReference>
<dbReference type="SUPFAM" id="SSF48452">
    <property type="entry name" value="TPR-like"/>
    <property type="match status" value="1"/>
</dbReference>
<dbReference type="SUPFAM" id="SSF52540">
    <property type="entry name" value="P-loop containing nucleoside triphosphate hydrolases"/>
    <property type="match status" value="1"/>
</dbReference>
<dbReference type="Proteomes" id="UP000075609">
    <property type="component" value="Unassembled WGS sequence"/>
</dbReference>
<keyword evidence="7" id="KW-1185">Reference proteome</keyword>
<sequence>MQKVNLLFHLVVSMIIKTKLYTPRIKSDSIIRSDLLAKLDNSLDQSLTIIAAPAGFGKTHLLACWAGNHTNPIAWISLDKHDGNLHNFVTYLSAAIAKFDSSTTSEALDLLNSKHDDKYNAILTSLVNQLTYSSEVIIILDDFHLAESQSVNDFMSTFIYRVPSNVHIILSTRSDPNLPLSRMRLSDSLCEIRAEDLRFSYSETKNFLRNNISCLSNESISLISDKVEGWIAGLKLFALSIQGSQKPDIVASRLCGKNNFIFDYLTQEVLNILPLSLRNFMLDSSQLNEISTELCNFVLGISDSQKHLSFLEENNIFLVSLDDDKIWYRYHHLFSDVLKVHSTQSEGYIRNIHRRASQWYREQSNLREAIEYASLSKDTEYLLSMLEVEWPRLRSQYNDSHLIDWLLPVQDSIGLSYPVLSSYYGLALLSRSPERGYEEISKAKQLLETEISKLNISERTALGIIYLGDSYINSITGRCEEVLVNVDKSFSLFPKDEYVWLGSAMALRGIAFWRLGKMHIAEINLSTSVRKMDCSDDVSSKISSRFLLSDFYYQLGLLSKAIDIATEGKNIIESLSGSTYEGCADIYLILAEIYFELGDIDRSIENLDIAQQYGPLGFMPEAKYRYSLLSGKISFKQNQIQEAFDYLKESMALYSITPNPSHQPPDTWYCAFQYLEGNSDSIKNSKLLVKDNISDVISHTNYFEVFLAILSDQEFRNQVEPVWAEISDNDSFPKNKLIGKCIDLIFSNYNSNGRNPSRTSLDPAFITINGSNLSFLSDILLMLLKKSKKSNFKTSCNSLHIVENSNSVDELSAKEYVVLQWLNTELTGPQIAEKLFISLNTLRTHTKNIYSKLNANNRRSVCIKAQSLGLIDFNFFKSKSR</sequence>
<keyword evidence="3" id="KW-0804">Transcription</keyword>
<keyword evidence="1" id="KW-0805">Transcription regulation</keyword>
<dbReference type="PROSITE" id="PS50005">
    <property type="entry name" value="TPR"/>
    <property type="match status" value="1"/>
</dbReference>
<evidence type="ECO:0000256" key="4">
    <source>
        <dbReference type="PROSITE-ProRule" id="PRU00339"/>
    </source>
</evidence>
<dbReference type="InterPro" id="IPR027417">
    <property type="entry name" value="P-loop_NTPase"/>
</dbReference>
<dbReference type="InterPro" id="IPR000792">
    <property type="entry name" value="Tscrpt_reg_LuxR_C"/>
</dbReference>
<gene>
    <name evidence="6" type="ORF">ATY35_19580</name>
</gene>
<evidence type="ECO:0000259" key="5">
    <source>
        <dbReference type="PROSITE" id="PS50043"/>
    </source>
</evidence>
<dbReference type="InterPro" id="IPR019734">
    <property type="entry name" value="TPR_rpt"/>
</dbReference>
<organism evidence="6 7">
    <name type="scientific">Vibrio cidicii</name>
    <dbReference type="NCBI Taxonomy" id="1763883"/>
    <lineage>
        <taxon>Bacteria</taxon>
        <taxon>Pseudomonadati</taxon>
        <taxon>Pseudomonadota</taxon>
        <taxon>Gammaproteobacteria</taxon>
        <taxon>Vibrionales</taxon>
        <taxon>Vibrionaceae</taxon>
        <taxon>Vibrio</taxon>
    </lineage>
</organism>
<keyword evidence="2" id="KW-0238">DNA-binding</keyword>
<dbReference type="SMART" id="SM00382">
    <property type="entry name" value="AAA"/>
    <property type="match status" value="1"/>
</dbReference>
<feature type="domain" description="HTH luxR-type" evidence="5">
    <location>
        <begin position="804"/>
        <end position="869"/>
    </location>
</feature>
<proteinExistence type="predicted"/>
<feature type="repeat" description="TPR" evidence="4">
    <location>
        <begin position="584"/>
        <end position="617"/>
    </location>
</feature>
<dbReference type="Gene3D" id="1.25.40.10">
    <property type="entry name" value="Tetratricopeptide repeat domain"/>
    <property type="match status" value="1"/>
</dbReference>
<dbReference type="InterPro" id="IPR011990">
    <property type="entry name" value="TPR-like_helical_dom_sf"/>
</dbReference>
<dbReference type="Pfam" id="PF25873">
    <property type="entry name" value="WHD_MalT"/>
    <property type="match status" value="1"/>
</dbReference>
<reference evidence="6 7" key="1">
    <citation type="submission" date="2015-12" db="EMBL/GenBank/DDBJ databases">
        <authorList>
            <person name="Tarr C.L."/>
            <person name="Gladney L.M."/>
        </authorList>
    </citation>
    <scope>NUCLEOTIDE SEQUENCE [LARGE SCALE GENOMIC DNA]</scope>
    <source>
        <strain evidence="6 7">1048-83</strain>
    </source>
</reference>
<evidence type="ECO:0000313" key="6">
    <source>
        <dbReference type="EMBL" id="KYN82460.1"/>
    </source>
</evidence>
<evidence type="ECO:0000256" key="2">
    <source>
        <dbReference type="ARBA" id="ARBA00023125"/>
    </source>
</evidence>
<evidence type="ECO:0000256" key="1">
    <source>
        <dbReference type="ARBA" id="ARBA00023015"/>
    </source>
</evidence>
<dbReference type="CDD" id="cd06170">
    <property type="entry name" value="LuxR_C_like"/>
    <property type="match status" value="1"/>
</dbReference>
<evidence type="ECO:0000256" key="3">
    <source>
        <dbReference type="ARBA" id="ARBA00023163"/>
    </source>
</evidence>
<dbReference type="PROSITE" id="PS50043">
    <property type="entry name" value="HTH_LUXR_2"/>
    <property type="match status" value="1"/>
</dbReference>
<comment type="caution">
    <text evidence="6">The sequence shown here is derived from an EMBL/GenBank/DDBJ whole genome shotgun (WGS) entry which is preliminary data.</text>
</comment>
<dbReference type="Gene3D" id="3.40.50.300">
    <property type="entry name" value="P-loop containing nucleotide triphosphate hydrolases"/>
    <property type="match status" value="1"/>
</dbReference>
<evidence type="ECO:0000313" key="7">
    <source>
        <dbReference type="Proteomes" id="UP000075609"/>
    </source>
</evidence>
<dbReference type="PANTHER" id="PTHR44688:SF16">
    <property type="entry name" value="DNA-BINDING TRANSCRIPTIONAL ACTIVATOR DEVR_DOSR"/>
    <property type="match status" value="1"/>
</dbReference>
<keyword evidence="4" id="KW-0802">TPR repeat</keyword>
<dbReference type="PANTHER" id="PTHR44688">
    <property type="entry name" value="DNA-BINDING TRANSCRIPTIONAL ACTIVATOR DEVR_DOSR"/>
    <property type="match status" value="1"/>
</dbReference>
<dbReference type="Gene3D" id="1.10.10.10">
    <property type="entry name" value="Winged helix-like DNA-binding domain superfamily/Winged helix DNA-binding domain"/>
    <property type="match status" value="1"/>
</dbReference>